<dbReference type="Pfam" id="PF00109">
    <property type="entry name" value="ketoacyl-synt"/>
    <property type="match status" value="1"/>
</dbReference>
<keyword evidence="8" id="KW-0511">Multifunctional enzyme</keyword>
<keyword evidence="2" id="KW-0444">Lipid biosynthesis</keyword>
<dbReference type="InterPro" id="IPR016039">
    <property type="entry name" value="Thiolase-like"/>
</dbReference>
<keyword evidence="5" id="KW-0560">Oxidoreductase</keyword>
<dbReference type="Gene3D" id="3.40.47.10">
    <property type="match status" value="1"/>
</dbReference>
<reference evidence="11" key="1">
    <citation type="submission" date="2025-08" db="UniProtKB">
        <authorList>
            <consortium name="RefSeq"/>
        </authorList>
    </citation>
    <scope>IDENTIFICATION</scope>
    <source>
        <tissue evidence="11">Whole body</tissue>
    </source>
</reference>
<dbReference type="PROSITE" id="PS52004">
    <property type="entry name" value="KS3_2"/>
    <property type="match status" value="1"/>
</dbReference>
<keyword evidence="3" id="KW-0276">Fatty acid metabolism</keyword>
<keyword evidence="6" id="KW-0443">Lipid metabolism</keyword>
<proteinExistence type="predicted"/>
<evidence type="ECO:0000256" key="3">
    <source>
        <dbReference type="ARBA" id="ARBA00022832"/>
    </source>
</evidence>
<protein>
    <submittedName>
        <fullName evidence="11">Fatty acid synthase-like</fullName>
    </submittedName>
</protein>
<dbReference type="SUPFAM" id="SSF53901">
    <property type="entry name" value="Thiolase-like"/>
    <property type="match status" value="1"/>
</dbReference>
<evidence type="ECO:0000256" key="7">
    <source>
        <dbReference type="ARBA" id="ARBA00023160"/>
    </source>
</evidence>
<organism evidence="10 11">
    <name type="scientific">Polistes dominula</name>
    <name type="common">European paper wasp</name>
    <name type="synonym">Vespa dominula</name>
    <dbReference type="NCBI Taxonomy" id="743375"/>
    <lineage>
        <taxon>Eukaryota</taxon>
        <taxon>Metazoa</taxon>
        <taxon>Ecdysozoa</taxon>
        <taxon>Arthropoda</taxon>
        <taxon>Hexapoda</taxon>
        <taxon>Insecta</taxon>
        <taxon>Pterygota</taxon>
        <taxon>Neoptera</taxon>
        <taxon>Endopterygota</taxon>
        <taxon>Hymenoptera</taxon>
        <taxon>Apocrita</taxon>
        <taxon>Aculeata</taxon>
        <taxon>Vespoidea</taxon>
        <taxon>Vespidae</taxon>
        <taxon>Polistinae</taxon>
        <taxon>Polistini</taxon>
        <taxon>Polistes</taxon>
    </lineage>
</organism>
<dbReference type="PANTHER" id="PTHR43775">
    <property type="entry name" value="FATTY ACID SYNTHASE"/>
    <property type="match status" value="1"/>
</dbReference>
<gene>
    <name evidence="11" type="primary">LOC107073675</name>
</gene>
<feature type="non-terminal residue" evidence="11">
    <location>
        <position position="141"/>
    </location>
</feature>
<evidence type="ECO:0000313" key="11">
    <source>
        <dbReference type="RefSeq" id="XP_015189849.1"/>
    </source>
</evidence>
<evidence type="ECO:0000313" key="10">
    <source>
        <dbReference type="Proteomes" id="UP000694924"/>
    </source>
</evidence>
<evidence type="ECO:0000256" key="2">
    <source>
        <dbReference type="ARBA" id="ARBA00022516"/>
    </source>
</evidence>
<sequence length="141" mass="14958">MSKIPSCLGTISSLTKFDNVSFGISTLQSNNMSPESRIAIETTFEAIIDAGINLAELRDKKINVYGVLSLYESDVNAINIKGKKDGYSLTGNCRAMLSNQISFVISLIGSSCSIDSSCTSSAVAIQKAYQAIKAGDCDNAI</sequence>
<evidence type="ECO:0000259" key="9">
    <source>
        <dbReference type="PROSITE" id="PS52004"/>
    </source>
</evidence>
<accession>A0ABM1JBL1</accession>
<dbReference type="GeneID" id="107073675"/>
<name>A0ABM1JBL1_POLDO</name>
<evidence type="ECO:0000256" key="5">
    <source>
        <dbReference type="ARBA" id="ARBA00023002"/>
    </source>
</evidence>
<evidence type="ECO:0000256" key="6">
    <source>
        <dbReference type="ARBA" id="ARBA00023098"/>
    </source>
</evidence>
<keyword evidence="1" id="KW-0596">Phosphopantetheine</keyword>
<keyword evidence="4" id="KW-0521">NADP</keyword>
<dbReference type="InterPro" id="IPR050091">
    <property type="entry name" value="PKS_NRPS_Biosynth_Enz"/>
</dbReference>
<dbReference type="InterPro" id="IPR014030">
    <property type="entry name" value="Ketoacyl_synth_N"/>
</dbReference>
<dbReference type="InterPro" id="IPR020841">
    <property type="entry name" value="PKS_Beta-ketoAc_synthase_dom"/>
</dbReference>
<dbReference type="RefSeq" id="XP_015189849.1">
    <property type="nucleotide sequence ID" value="XM_015334363.1"/>
</dbReference>
<feature type="domain" description="Ketosynthase family 3 (KS3)" evidence="9">
    <location>
        <begin position="1"/>
        <end position="141"/>
    </location>
</feature>
<evidence type="ECO:0000256" key="4">
    <source>
        <dbReference type="ARBA" id="ARBA00022857"/>
    </source>
</evidence>
<keyword evidence="7" id="KW-0275">Fatty acid biosynthesis</keyword>
<dbReference type="Proteomes" id="UP000694924">
    <property type="component" value="Unplaced"/>
</dbReference>
<evidence type="ECO:0000256" key="1">
    <source>
        <dbReference type="ARBA" id="ARBA00022450"/>
    </source>
</evidence>
<evidence type="ECO:0000256" key="8">
    <source>
        <dbReference type="ARBA" id="ARBA00023268"/>
    </source>
</evidence>
<keyword evidence="10" id="KW-1185">Reference proteome</keyword>
<dbReference type="PANTHER" id="PTHR43775:SF7">
    <property type="entry name" value="FATTY ACID SYNTHASE"/>
    <property type="match status" value="1"/>
</dbReference>